<gene>
    <name evidence="4" type="ORF">RM529_01650</name>
</gene>
<sequence>MNILQISAPKSGSYWLHTILHQILKKKGFSIKSFIQQQELYQQAKNMELSFKDQAGVDMIDIEEDGCYFRISSIFREKISDPAVYANSTSLAWTHSTLCSTSFDVLPLFTKRICIVRDPRDRALSAAKFAFTPYMKKHYPSPYSSPEEFMDNEYANLLERWIWFYGNYLLHKEKLDIHFVFYERLLHNFPAELKSLLDYLQVSLSEKEQKEIEEAVTFSNMKNKSPKHLNKGKFGKWVEQLSEEQKELAIEKAGGLMQHLNYPLETAEAHEKLPSLTSDIPKNKLEGMLRDISWYDLYNSNSL</sequence>
<comment type="caution">
    <text evidence="4">The sequence shown here is derived from an EMBL/GenBank/DDBJ whole genome shotgun (WGS) entry which is preliminary data.</text>
</comment>
<protein>
    <submittedName>
        <fullName evidence="4">Sulfotransferase domain-containing protein</fullName>
    </submittedName>
</protein>
<evidence type="ECO:0000256" key="2">
    <source>
        <dbReference type="ARBA" id="ARBA00022679"/>
    </source>
</evidence>
<organism evidence="4 5">
    <name type="scientific">Autumnicola edwardsiae</name>
    <dbReference type="NCBI Taxonomy" id="3075594"/>
    <lineage>
        <taxon>Bacteria</taxon>
        <taxon>Pseudomonadati</taxon>
        <taxon>Bacteroidota</taxon>
        <taxon>Flavobacteriia</taxon>
        <taxon>Flavobacteriales</taxon>
        <taxon>Flavobacteriaceae</taxon>
        <taxon>Autumnicola</taxon>
    </lineage>
</organism>
<dbReference type="InterPro" id="IPR000863">
    <property type="entry name" value="Sulfotransferase_dom"/>
</dbReference>
<evidence type="ECO:0000256" key="1">
    <source>
        <dbReference type="ARBA" id="ARBA00005771"/>
    </source>
</evidence>
<evidence type="ECO:0000313" key="4">
    <source>
        <dbReference type="EMBL" id="MDT0648829.1"/>
    </source>
</evidence>
<keyword evidence="5" id="KW-1185">Reference proteome</keyword>
<dbReference type="RefSeq" id="WP_311483007.1">
    <property type="nucleotide sequence ID" value="NZ_JAVRHP010000004.1"/>
</dbReference>
<accession>A0ABU3CR59</accession>
<keyword evidence="2" id="KW-0808">Transferase</keyword>
<comment type="similarity">
    <text evidence="1">Belongs to the sulfotransferase 1 family.</text>
</comment>
<dbReference type="Pfam" id="PF00685">
    <property type="entry name" value="Sulfotransfer_1"/>
    <property type="match status" value="1"/>
</dbReference>
<feature type="domain" description="Sulfotransferase" evidence="3">
    <location>
        <begin position="4"/>
        <end position="247"/>
    </location>
</feature>
<dbReference type="EMBL" id="JAVRHP010000004">
    <property type="protein sequence ID" value="MDT0648829.1"/>
    <property type="molecule type" value="Genomic_DNA"/>
</dbReference>
<evidence type="ECO:0000313" key="5">
    <source>
        <dbReference type="Proteomes" id="UP001248819"/>
    </source>
</evidence>
<proteinExistence type="inferred from homology"/>
<dbReference type="Gene3D" id="3.40.50.300">
    <property type="entry name" value="P-loop containing nucleotide triphosphate hydrolases"/>
    <property type="match status" value="1"/>
</dbReference>
<reference evidence="4 5" key="1">
    <citation type="submission" date="2023-09" db="EMBL/GenBank/DDBJ databases">
        <authorList>
            <person name="Rey-Velasco X."/>
        </authorList>
    </citation>
    <scope>NUCLEOTIDE SEQUENCE [LARGE SCALE GENOMIC DNA]</scope>
    <source>
        <strain evidence="4 5">F297</strain>
    </source>
</reference>
<dbReference type="Proteomes" id="UP001248819">
    <property type="component" value="Unassembled WGS sequence"/>
</dbReference>
<dbReference type="PANTHER" id="PTHR11783">
    <property type="entry name" value="SULFOTRANSFERASE SULT"/>
    <property type="match status" value="1"/>
</dbReference>
<dbReference type="SUPFAM" id="SSF52540">
    <property type="entry name" value="P-loop containing nucleoside triphosphate hydrolases"/>
    <property type="match status" value="1"/>
</dbReference>
<dbReference type="InterPro" id="IPR027417">
    <property type="entry name" value="P-loop_NTPase"/>
</dbReference>
<evidence type="ECO:0000259" key="3">
    <source>
        <dbReference type="Pfam" id="PF00685"/>
    </source>
</evidence>
<name>A0ABU3CR59_9FLAO</name>